<keyword evidence="1" id="KW-0732">Signal</keyword>
<dbReference type="PROSITE" id="PS50983">
    <property type="entry name" value="FE_B12_PBP"/>
    <property type="match status" value="1"/>
</dbReference>
<evidence type="ECO:0000313" key="5">
    <source>
        <dbReference type="Proteomes" id="UP000484842"/>
    </source>
</evidence>
<accession>A0A7X1TQ66</accession>
<dbReference type="RefSeq" id="WP_322618368.1">
    <property type="nucleotide sequence ID" value="NZ_WBSL01000001.1"/>
</dbReference>
<dbReference type="InterPro" id="IPR054828">
    <property type="entry name" value="Vit_B12_bind_prot"/>
</dbReference>
<reference evidence="4 5" key="1">
    <citation type="submission" date="2019-10" db="EMBL/GenBank/DDBJ databases">
        <title>Deinococcus sp. isolated from soil.</title>
        <authorList>
            <person name="Li Y."/>
            <person name="Wang J."/>
        </authorList>
    </citation>
    <scope>NUCLEOTIDE SEQUENCE [LARGE SCALE GENOMIC DNA]</scope>
    <source>
        <strain evidence="4 5">SDU3-2</strain>
    </source>
</reference>
<evidence type="ECO:0000256" key="2">
    <source>
        <dbReference type="SAM" id="MobiDB-lite"/>
    </source>
</evidence>
<name>A0A7X1TQ66_9DEIO</name>
<dbReference type="PANTHER" id="PTHR42860">
    <property type="entry name" value="VITAMIN B12-BINDING PROTEIN"/>
    <property type="match status" value="1"/>
</dbReference>
<dbReference type="InterPro" id="IPR051030">
    <property type="entry name" value="Vitamin_B12-ABC_binding"/>
</dbReference>
<proteinExistence type="predicted"/>
<dbReference type="InterPro" id="IPR002491">
    <property type="entry name" value="ABC_transptr_periplasmic_BD"/>
</dbReference>
<evidence type="ECO:0000313" key="4">
    <source>
        <dbReference type="EMBL" id="MPY65096.1"/>
    </source>
</evidence>
<dbReference type="Gene3D" id="3.40.50.1980">
    <property type="entry name" value="Nitrogenase molybdenum iron protein domain"/>
    <property type="match status" value="2"/>
</dbReference>
<organism evidence="4 5">
    <name type="scientific">Deinococcus terrestris</name>
    <dbReference type="NCBI Taxonomy" id="2651870"/>
    <lineage>
        <taxon>Bacteria</taxon>
        <taxon>Thermotogati</taxon>
        <taxon>Deinococcota</taxon>
        <taxon>Deinococci</taxon>
        <taxon>Deinococcales</taxon>
        <taxon>Deinococcaceae</taxon>
        <taxon>Deinococcus</taxon>
    </lineage>
</organism>
<dbReference type="Proteomes" id="UP000484842">
    <property type="component" value="Unassembled WGS sequence"/>
</dbReference>
<feature type="compositionally biased region" description="Low complexity" evidence="2">
    <location>
        <begin position="249"/>
        <end position="263"/>
    </location>
</feature>
<dbReference type="PANTHER" id="PTHR42860:SF2">
    <property type="entry name" value="BLL4160 PROTEIN"/>
    <property type="match status" value="1"/>
</dbReference>
<dbReference type="NCBIfam" id="NF038402">
    <property type="entry name" value="TroA_like"/>
    <property type="match status" value="1"/>
</dbReference>
<gene>
    <name evidence="4" type="ORF">F8S09_00090</name>
</gene>
<comment type="caution">
    <text evidence="4">The sequence shown here is derived from an EMBL/GenBank/DDBJ whole genome shotgun (WGS) entry which is preliminary data.</text>
</comment>
<evidence type="ECO:0000256" key="1">
    <source>
        <dbReference type="ARBA" id="ARBA00022729"/>
    </source>
</evidence>
<dbReference type="EMBL" id="WBSL01000001">
    <property type="protein sequence ID" value="MPY65096.1"/>
    <property type="molecule type" value="Genomic_DNA"/>
</dbReference>
<dbReference type="Pfam" id="PF01497">
    <property type="entry name" value="Peripla_BP_2"/>
    <property type="match status" value="1"/>
</dbReference>
<feature type="region of interest" description="Disordered" evidence="2">
    <location>
        <begin position="249"/>
        <end position="275"/>
    </location>
</feature>
<keyword evidence="5" id="KW-1185">Reference proteome</keyword>
<dbReference type="SUPFAM" id="SSF53807">
    <property type="entry name" value="Helical backbone' metal receptor"/>
    <property type="match status" value="1"/>
</dbReference>
<evidence type="ECO:0000259" key="3">
    <source>
        <dbReference type="PROSITE" id="PS50983"/>
    </source>
</evidence>
<dbReference type="AlphaFoldDB" id="A0A7X1TQ66"/>
<protein>
    <submittedName>
        <fullName evidence="4">ABC transporter substrate-binding protein</fullName>
    </submittedName>
</protein>
<sequence>MRLASLTASNSDILAALGAAGQVVAVDSHSDAPGLEGAIRVGPDLDIDVAAVAAARPDLVLASLSVPGMGRVVEGLEREGLPTLVLDPVSVEDTLADIRTIGEAIGYPERGAAVAGALSAELSRLARPFARPPCVLVEWWPRPIIAATRDSWVTDLLAGLGAVNALGERAGRSSPLTLEEVRAARPDLIVCSWCGAKKLRPEVIEARGLGVSVVAVPESGLGRPGPRLLEGARQIAAALAVLKLGEATPAAPATPAGTRPGTPLGQAPGRPETAR</sequence>
<feature type="domain" description="Fe/B12 periplasmic-binding" evidence="3">
    <location>
        <begin position="2"/>
        <end position="252"/>
    </location>
</feature>